<feature type="transmembrane region" description="Helical" evidence="6">
    <location>
        <begin position="306"/>
        <end position="326"/>
    </location>
</feature>
<dbReference type="PATRIC" id="fig|1423730.4.peg.174"/>
<evidence type="ECO:0000256" key="4">
    <source>
        <dbReference type="ARBA" id="ARBA00022989"/>
    </source>
</evidence>
<dbReference type="InterPro" id="IPR047199">
    <property type="entry name" value="CorA-like"/>
</dbReference>
<dbReference type="SUPFAM" id="SSF144083">
    <property type="entry name" value="Magnesium transport protein CorA, transmembrane region"/>
    <property type="match status" value="1"/>
</dbReference>
<evidence type="ECO:0000256" key="2">
    <source>
        <dbReference type="ARBA" id="ARBA00009765"/>
    </source>
</evidence>
<comment type="similarity">
    <text evidence="2">Belongs to the CorA metal ion transporter (MIT) (TC 1.A.35) family.</text>
</comment>
<proteinExistence type="inferred from homology"/>
<comment type="subcellular location">
    <subcellularLocation>
        <location evidence="1">Membrane</location>
        <topology evidence="1">Multi-pass membrane protein</topology>
    </subcellularLocation>
</comment>
<dbReference type="GO" id="GO:0046873">
    <property type="term" value="F:metal ion transmembrane transporter activity"/>
    <property type="evidence" value="ECO:0007669"/>
    <property type="project" value="InterPro"/>
</dbReference>
<dbReference type="PANTHER" id="PTHR47891">
    <property type="entry name" value="TRANSPORTER-RELATED"/>
    <property type="match status" value="1"/>
</dbReference>
<dbReference type="Pfam" id="PF01544">
    <property type="entry name" value="CorA"/>
    <property type="match status" value="1"/>
</dbReference>
<dbReference type="CDD" id="cd12827">
    <property type="entry name" value="EcCorA_ZntB-like_u2"/>
    <property type="match status" value="1"/>
</dbReference>
<dbReference type="PANTHER" id="PTHR47891:SF1">
    <property type="entry name" value="CORA-MAGNESIUM AND COBALT TRANSPORTER"/>
    <property type="match status" value="1"/>
</dbReference>
<dbReference type="EMBL" id="AYZJ01000008">
    <property type="protein sequence ID" value="KRN25626.1"/>
    <property type="molecule type" value="Genomic_DNA"/>
</dbReference>
<feature type="transmembrane region" description="Helical" evidence="6">
    <location>
        <begin position="275"/>
        <end position="294"/>
    </location>
</feature>
<dbReference type="AlphaFoldDB" id="A0A0R2FLB9"/>
<reference evidence="7 8" key="1">
    <citation type="journal article" date="2015" name="Genome Announc.">
        <title>Expanding the biotechnology potential of lactobacilli through comparative genomics of 213 strains and associated genera.</title>
        <authorList>
            <person name="Sun Z."/>
            <person name="Harris H.M."/>
            <person name="McCann A."/>
            <person name="Guo C."/>
            <person name="Argimon S."/>
            <person name="Zhang W."/>
            <person name="Yang X."/>
            <person name="Jeffery I.B."/>
            <person name="Cooney J.C."/>
            <person name="Kagawa T.F."/>
            <person name="Liu W."/>
            <person name="Song Y."/>
            <person name="Salvetti E."/>
            <person name="Wrobel A."/>
            <person name="Rasinkangas P."/>
            <person name="Parkhill J."/>
            <person name="Rea M.C."/>
            <person name="O'Sullivan O."/>
            <person name="Ritari J."/>
            <person name="Douillard F.P."/>
            <person name="Paul Ross R."/>
            <person name="Yang R."/>
            <person name="Briner A.E."/>
            <person name="Felis G.E."/>
            <person name="de Vos W.M."/>
            <person name="Barrangou R."/>
            <person name="Klaenhammer T.R."/>
            <person name="Caufield P.W."/>
            <person name="Cui Y."/>
            <person name="Zhang H."/>
            <person name="O'Toole P.W."/>
        </authorList>
    </citation>
    <scope>NUCLEOTIDE SEQUENCE [LARGE SCALE GENOMIC DNA]</scope>
    <source>
        <strain evidence="7 8">DSM 22697</strain>
    </source>
</reference>
<dbReference type="InterPro" id="IPR045863">
    <property type="entry name" value="CorA_TM1_TM2"/>
</dbReference>
<accession>A0A0R2FLB9</accession>
<keyword evidence="3 6" id="KW-0812">Transmembrane</keyword>
<dbReference type="Proteomes" id="UP000050865">
    <property type="component" value="Unassembled WGS sequence"/>
</dbReference>
<evidence type="ECO:0000313" key="8">
    <source>
        <dbReference type="Proteomes" id="UP000050865"/>
    </source>
</evidence>
<evidence type="ECO:0000256" key="5">
    <source>
        <dbReference type="ARBA" id="ARBA00023136"/>
    </source>
</evidence>
<comment type="caution">
    <text evidence="7">The sequence shown here is derived from an EMBL/GenBank/DDBJ whole genome shotgun (WGS) entry which is preliminary data.</text>
</comment>
<dbReference type="SUPFAM" id="SSF143865">
    <property type="entry name" value="CorA soluble domain-like"/>
    <property type="match status" value="1"/>
</dbReference>
<dbReference type="InterPro" id="IPR045861">
    <property type="entry name" value="CorA_cytoplasmic_dom"/>
</dbReference>
<evidence type="ECO:0000256" key="1">
    <source>
        <dbReference type="ARBA" id="ARBA00004141"/>
    </source>
</evidence>
<name>A0A0R2FLB9_9LACO</name>
<keyword evidence="5 6" id="KW-0472">Membrane</keyword>
<evidence type="ECO:0000313" key="7">
    <source>
        <dbReference type="EMBL" id="KRN25626.1"/>
    </source>
</evidence>
<keyword evidence="4 6" id="KW-1133">Transmembrane helix</keyword>
<organism evidence="7 8">
    <name type="scientific">Lacticaseibacillus camelliae DSM 22697 = JCM 13995</name>
    <dbReference type="NCBI Taxonomy" id="1423730"/>
    <lineage>
        <taxon>Bacteria</taxon>
        <taxon>Bacillati</taxon>
        <taxon>Bacillota</taxon>
        <taxon>Bacilli</taxon>
        <taxon>Lactobacillales</taxon>
        <taxon>Lactobacillaceae</taxon>
        <taxon>Lacticaseibacillus</taxon>
    </lineage>
</organism>
<dbReference type="GO" id="GO:0016020">
    <property type="term" value="C:membrane"/>
    <property type="evidence" value="ECO:0007669"/>
    <property type="project" value="UniProtKB-SubCell"/>
</dbReference>
<sequence>MPTLTVNLFRETRAFPHGDGKPPLLYDKSISDWRHTMAEARWTWHHINLDDTAAVQAATQQYALSTEQTGYAIDRHERAHVEYDSLAETFLLVFNIPDADGDAAQAETHQMTFVIKDRDLLTFGHADAASLIEEFTKRFDAPHTLTAYQFLLESLYLITQRFMPLMEKADTERHQIAQTLREKTTRKRLLELSDLETNALYLGNAARQNQSVLEQLKGLSVYHGFSAREKERLEDVLIEARQLVDMTSLGSQNLAQLEGTYNNILNNNLNDTMKFLTIWSIVLTAPTIVSGFFGQNVPLPFEHTPGGWLITIALSLLLALIFAVWMNHYVNR</sequence>
<evidence type="ECO:0000256" key="3">
    <source>
        <dbReference type="ARBA" id="ARBA00022692"/>
    </source>
</evidence>
<dbReference type="InterPro" id="IPR002523">
    <property type="entry name" value="MgTranspt_CorA/ZnTranspt_ZntB"/>
</dbReference>
<gene>
    <name evidence="7" type="ORF">FC75_GL000163</name>
</gene>
<keyword evidence="8" id="KW-1185">Reference proteome</keyword>
<dbReference type="Gene3D" id="3.30.460.20">
    <property type="entry name" value="CorA soluble domain-like"/>
    <property type="match status" value="1"/>
</dbReference>
<protein>
    <submittedName>
        <fullName evidence="7">Mg2+ and Co2+ transporter</fullName>
    </submittedName>
</protein>
<evidence type="ECO:0000256" key="6">
    <source>
        <dbReference type="SAM" id="Phobius"/>
    </source>
</evidence>
<dbReference type="Gene3D" id="1.20.58.340">
    <property type="entry name" value="Magnesium transport protein CorA, transmembrane region"/>
    <property type="match status" value="2"/>
</dbReference>